<evidence type="ECO:0000313" key="8">
    <source>
        <dbReference type="EMBL" id="PSR33746.1"/>
    </source>
</evidence>
<keyword evidence="4" id="KW-0238">DNA-binding</keyword>
<dbReference type="NCBIfam" id="TIGR02937">
    <property type="entry name" value="sigma70-ECF"/>
    <property type="match status" value="1"/>
</dbReference>
<keyword evidence="5" id="KW-0804">Transcription</keyword>
<dbReference type="GO" id="GO:0003677">
    <property type="term" value="F:DNA binding"/>
    <property type="evidence" value="ECO:0007669"/>
    <property type="project" value="UniProtKB-KW"/>
</dbReference>
<evidence type="ECO:0000256" key="4">
    <source>
        <dbReference type="ARBA" id="ARBA00023125"/>
    </source>
</evidence>
<keyword evidence="2" id="KW-0805">Transcription regulation</keyword>
<evidence type="ECO:0008006" key="10">
    <source>
        <dbReference type="Google" id="ProtNLM"/>
    </source>
</evidence>
<dbReference type="Proteomes" id="UP000242972">
    <property type="component" value="Unassembled WGS sequence"/>
</dbReference>
<reference evidence="8 9" key="1">
    <citation type="journal article" date="2014" name="BMC Genomics">
        <title>Comparison of environmental and isolate Sulfobacillus genomes reveals diverse carbon, sulfur, nitrogen, and hydrogen metabolisms.</title>
        <authorList>
            <person name="Justice N.B."/>
            <person name="Norman A."/>
            <person name="Brown C.T."/>
            <person name="Singh A."/>
            <person name="Thomas B.C."/>
            <person name="Banfield J.F."/>
        </authorList>
    </citation>
    <scope>NUCLEOTIDE SEQUENCE [LARGE SCALE GENOMIC DNA]</scope>
    <source>
        <strain evidence="8">AMDSBA4</strain>
    </source>
</reference>
<feature type="domain" description="RNA polymerase sigma-70 region 2" evidence="6">
    <location>
        <begin position="15"/>
        <end position="81"/>
    </location>
</feature>
<evidence type="ECO:0000313" key="9">
    <source>
        <dbReference type="Proteomes" id="UP000242972"/>
    </source>
</evidence>
<dbReference type="SUPFAM" id="SSF88946">
    <property type="entry name" value="Sigma2 domain of RNA polymerase sigma factors"/>
    <property type="match status" value="1"/>
</dbReference>
<dbReference type="EMBL" id="PXYW01000017">
    <property type="protein sequence ID" value="PSR33746.1"/>
    <property type="molecule type" value="Genomic_DNA"/>
</dbReference>
<name>A0A2T2XH10_9FIRM</name>
<dbReference type="Pfam" id="PF04542">
    <property type="entry name" value="Sigma70_r2"/>
    <property type="match status" value="1"/>
</dbReference>
<dbReference type="Gene3D" id="1.10.10.10">
    <property type="entry name" value="Winged helix-like DNA-binding domain superfamily/Winged helix DNA-binding domain"/>
    <property type="match status" value="1"/>
</dbReference>
<dbReference type="InterPro" id="IPR013249">
    <property type="entry name" value="RNA_pol_sigma70_r4_t2"/>
</dbReference>
<dbReference type="InterPro" id="IPR036388">
    <property type="entry name" value="WH-like_DNA-bd_sf"/>
</dbReference>
<dbReference type="PANTHER" id="PTHR43133:SF8">
    <property type="entry name" value="RNA POLYMERASE SIGMA FACTOR HI_1459-RELATED"/>
    <property type="match status" value="1"/>
</dbReference>
<dbReference type="Gene3D" id="1.10.1740.10">
    <property type="match status" value="1"/>
</dbReference>
<organism evidence="8 9">
    <name type="scientific">Sulfobacillus benefaciens</name>
    <dbReference type="NCBI Taxonomy" id="453960"/>
    <lineage>
        <taxon>Bacteria</taxon>
        <taxon>Bacillati</taxon>
        <taxon>Bacillota</taxon>
        <taxon>Clostridia</taxon>
        <taxon>Eubacteriales</taxon>
        <taxon>Clostridiales Family XVII. Incertae Sedis</taxon>
        <taxon>Sulfobacillus</taxon>
    </lineage>
</organism>
<dbReference type="InterPro" id="IPR007627">
    <property type="entry name" value="RNA_pol_sigma70_r2"/>
</dbReference>
<evidence type="ECO:0000256" key="3">
    <source>
        <dbReference type="ARBA" id="ARBA00023082"/>
    </source>
</evidence>
<evidence type="ECO:0000259" key="6">
    <source>
        <dbReference type="Pfam" id="PF04542"/>
    </source>
</evidence>
<dbReference type="GO" id="GO:0006352">
    <property type="term" value="P:DNA-templated transcription initiation"/>
    <property type="evidence" value="ECO:0007669"/>
    <property type="project" value="InterPro"/>
</dbReference>
<protein>
    <recommendedName>
        <fullName evidence="10">RNA polymerase subunit sigma-24</fullName>
    </recommendedName>
</protein>
<dbReference type="InterPro" id="IPR014284">
    <property type="entry name" value="RNA_pol_sigma-70_dom"/>
</dbReference>
<dbReference type="GO" id="GO:0016987">
    <property type="term" value="F:sigma factor activity"/>
    <property type="evidence" value="ECO:0007669"/>
    <property type="project" value="UniProtKB-KW"/>
</dbReference>
<keyword evidence="3" id="KW-0731">Sigma factor</keyword>
<dbReference type="PANTHER" id="PTHR43133">
    <property type="entry name" value="RNA POLYMERASE ECF-TYPE SIGMA FACTO"/>
    <property type="match status" value="1"/>
</dbReference>
<evidence type="ECO:0000256" key="5">
    <source>
        <dbReference type="ARBA" id="ARBA00023163"/>
    </source>
</evidence>
<dbReference type="SUPFAM" id="SSF88659">
    <property type="entry name" value="Sigma3 and sigma4 domains of RNA polymerase sigma factors"/>
    <property type="match status" value="1"/>
</dbReference>
<evidence type="ECO:0000259" key="7">
    <source>
        <dbReference type="Pfam" id="PF08281"/>
    </source>
</evidence>
<evidence type="ECO:0000256" key="2">
    <source>
        <dbReference type="ARBA" id="ARBA00023015"/>
    </source>
</evidence>
<dbReference type="InterPro" id="IPR013325">
    <property type="entry name" value="RNA_pol_sigma_r2"/>
</dbReference>
<sequence>MNHGDLGDEWIDSWIARWGDRITRYAFVLLRDSHLAQDVAQETFLRLYQTHIRHPDRVMQPAWLFTVARRYAFDLLRHHDKTVPWDMVTDDQVNHQHPGVGNGVLLQDLLEHLAPIDRECLWLFYYLDWSTKQIAQHLKITPGAARGRLLRARRRLHELWEVDSDVR</sequence>
<dbReference type="Pfam" id="PF08281">
    <property type="entry name" value="Sigma70_r4_2"/>
    <property type="match status" value="1"/>
</dbReference>
<dbReference type="InterPro" id="IPR039425">
    <property type="entry name" value="RNA_pol_sigma-70-like"/>
</dbReference>
<proteinExistence type="inferred from homology"/>
<accession>A0A2T2XH10</accession>
<gene>
    <name evidence="8" type="ORF">C7B46_09100</name>
</gene>
<evidence type="ECO:0000256" key="1">
    <source>
        <dbReference type="ARBA" id="ARBA00010641"/>
    </source>
</evidence>
<comment type="caution">
    <text evidence="8">The sequence shown here is derived from an EMBL/GenBank/DDBJ whole genome shotgun (WGS) entry which is preliminary data.</text>
</comment>
<comment type="similarity">
    <text evidence="1">Belongs to the sigma-70 factor family. ECF subfamily.</text>
</comment>
<dbReference type="AlphaFoldDB" id="A0A2T2XH10"/>
<dbReference type="InterPro" id="IPR013324">
    <property type="entry name" value="RNA_pol_sigma_r3/r4-like"/>
</dbReference>
<feature type="domain" description="RNA polymerase sigma factor 70 region 4 type 2" evidence="7">
    <location>
        <begin position="105"/>
        <end position="156"/>
    </location>
</feature>